<reference evidence="2 3" key="1">
    <citation type="submission" date="2021-06" db="EMBL/GenBank/DDBJ databases">
        <title>Caerostris extrusa draft genome.</title>
        <authorList>
            <person name="Kono N."/>
            <person name="Arakawa K."/>
        </authorList>
    </citation>
    <scope>NUCLEOTIDE SEQUENCE [LARGE SCALE GENOMIC DNA]</scope>
</reference>
<accession>A0AAV4Q379</accession>
<comment type="caution">
    <text evidence="2">The sequence shown here is derived from an EMBL/GenBank/DDBJ whole genome shotgun (WGS) entry which is preliminary data.</text>
</comment>
<organism evidence="2 3">
    <name type="scientific">Caerostris extrusa</name>
    <name type="common">Bark spider</name>
    <name type="synonym">Caerostris bankana</name>
    <dbReference type="NCBI Taxonomy" id="172846"/>
    <lineage>
        <taxon>Eukaryota</taxon>
        <taxon>Metazoa</taxon>
        <taxon>Ecdysozoa</taxon>
        <taxon>Arthropoda</taxon>
        <taxon>Chelicerata</taxon>
        <taxon>Arachnida</taxon>
        <taxon>Araneae</taxon>
        <taxon>Araneomorphae</taxon>
        <taxon>Entelegynae</taxon>
        <taxon>Araneoidea</taxon>
        <taxon>Araneidae</taxon>
        <taxon>Caerostris</taxon>
    </lineage>
</organism>
<evidence type="ECO:0000313" key="3">
    <source>
        <dbReference type="Proteomes" id="UP001054945"/>
    </source>
</evidence>
<keyword evidence="1" id="KW-1133">Transmembrane helix</keyword>
<dbReference type="EMBL" id="BPLR01005458">
    <property type="protein sequence ID" value="GIY02591.1"/>
    <property type="molecule type" value="Genomic_DNA"/>
</dbReference>
<evidence type="ECO:0000313" key="2">
    <source>
        <dbReference type="EMBL" id="GIY02591.1"/>
    </source>
</evidence>
<protein>
    <submittedName>
        <fullName evidence="2">Uncharacterized protein</fullName>
    </submittedName>
</protein>
<sequence length="115" mass="13282">MFYCVFDGPCDILILAIFIFIGSLLLSRLDQRRKEGKKKVLRKSSKVLPPPVTRGLKMLQKDFFVSKEVNCGNHSRARVTNENDLVWGARLREIYYRTSLREWVSCSITGALKMI</sequence>
<dbReference type="Proteomes" id="UP001054945">
    <property type="component" value="Unassembled WGS sequence"/>
</dbReference>
<name>A0AAV4Q379_CAEEX</name>
<dbReference type="AlphaFoldDB" id="A0AAV4Q379"/>
<keyword evidence="1" id="KW-0472">Membrane</keyword>
<keyword evidence="3" id="KW-1185">Reference proteome</keyword>
<proteinExistence type="predicted"/>
<keyword evidence="1" id="KW-0812">Transmembrane</keyword>
<feature type="transmembrane region" description="Helical" evidence="1">
    <location>
        <begin position="12"/>
        <end position="29"/>
    </location>
</feature>
<gene>
    <name evidence="2" type="ORF">CEXT_301571</name>
</gene>
<evidence type="ECO:0000256" key="1">
    <source>
        <dbReference type="SAM" id="Phobius"/>
    </source>
</evidence>